<sequence>MTVVRELVTLLRYQVDDSGLRTYQQAFETMFSSMVRASAQASAAISQALAGALPSVMNAQQTVGAMVQSQRQGVSAARQHATALGGLRGVVSLTLGGSPLKRILSDIDAWAQTQMRLRQAAGSDAQASDADRDLARLSRSSRTPYADNVDTYARTRQALEDQGRSSIDASSITEAVALGMSLSGAPAQDRSGVVASLLKMIEQGKLGMEEYNALPRRMQDALAAGLGVNRGQLREQVQGGQVTATRALPALESQLPKMRAEAESAPASITSAMTVFNDAMQRYFGETLPMGRAALSAVTASIQFLADNIDAVVKLLALAGTSLGLVALSNWLRQATVQSGGLLRSLVAATRVALGLDGAMALRSGPAGAMQMLSVWTRTLAPMLRMAAVLMTIYLIGEDIANWLSGGDSVLGGWIGGVEQWQDELDAVSGVLGVVKDLLVGAGQTLGPWIAQFGTIAILAYGLWQMLSPIGSVILSMAKIAVPMLWNAFLYLATTIIPLLWNGLMWVATTALPMLWNGLLYIARSVIPMLWNAFAMTPIGRIISAIGVLALALWQIWENWDEIQAYISASWDALMGIAHDSFLGPVMEYISAIWAFWSELVSGVVAAFTGDWDGAIAHWQGAFSGLWTFFSGMGGRMIATVKEIGAAIQTWVLDKVQKAKEWFKSLVPGGSKSDKQASATDAAGAKPDLAPEWMAVASGAVVPVVPPAVVVGPASNLGRAPFSYQNRNDIVVNVTGGEPQAVRSAVERGVGLGLQRNLSDVGRTFDLPAPVEMVA</sequence>
<dbReference type="RefSeq" id="WP_175172122.1">
    <property type="nucleotide sequence ID" value="NZ_CADIJQ010000023.1"/>
</dbReference>
<protein>
    <recommendedName>
        <fullName evidence="2">Tape measure protein N-terminal domain-containing protein</fullName>
    </recommendedName>
</protein>
<evidence type="ECO:0000256" key="1">
    <source>
        <dbReference type="SAM" id="Phobius"/>
    </source>
</evidence>
<evidence type="ECO:0000313" key="3">
    <source>
        <dbReference type="EMBL" id="CAB3744749.1"/>
    </source>
</evidence>
<keyword evidence="1" id="KW-0812">Transmembrane</keyword>
<feature type="domain" description="Tape measure protein N-terminal" evidence="2">
    <location>
        <begin position="103"/>
        <end position="286"/>
    </location>
</feature>
<proteinExistence type="predicted"/>
<accession>A0A6S7B1M9</accession>
<dbReference type="InterPro" id="IPR013491">
    <property type="entry name" value="Tape_meas_N"/>
</dbReference>
<gene>
    <name evidence="3" type="ORF">LMG3441_06218</name>
</gene>
<keyword evidence="1" id="KW-1133">Transmembrane helix</keyword>
<feature type="transmembrane region" description="Helical" evidence="1">
    <location>
        <begin position="539"/>
        <end position="557"/>
    </location>
</feature>
<dbReference type="Pfam" id="PF20155">
    <property type="entry name" value="TMP_3"/>
    <property type="match status" value="1"/>
</dbReference>
<evidence type="ECO:0000313" key="4">
    <source>
        <dbReference type="Proteomes" id="UP000494269"/>
    </source>
</evidence>
<dbReference type="NCBIfam" id="TIGR02675">
    <property type="entry name" value="tape_meas_nterm"/>
    <property type="match status" value="1"/>
</dbReference>
<feature type="transmembrane region" description="Helical" evidence="1">
    <location>
        <begin position="446"/>
        <end position="464"/>
    </location>
</feature>
<keyword evidence="1" id="KW-0472">Membrane</keyword>
<feature type="transmembrane region" description="Helical" evidence="1">
    <location>
        <begin position="484"/>
        <end position="501"/>
    </location>
</feature>
<name>A0A6S7B1M9_9BURK</name>
<dbReference type="EMBL" id="CADIJQ010000023">
    <property type="protein sequence ID" value="CAB3744749.1"/>
    <property type="molecule type" value="Genomic_DNA"/>
</dbReference>
<organism evidence="3 4">
    <name type="scientific">Achromobacter kerstersii</name>
    <dbReference type="NCBI Taxonomy" id="1353890"/>
    <lineage>
        <taxon>Bacteria</taxon>
        <taxon>Pseudomonadati</taxon>
        <taxon>Pseudomonadota</taxon>
        <taxon>Betaproteobacteria</taxon>
        <taxon>Burkholderiales</taxon>
        <taxon>Alcaligenaceae</taxon>
        <taxon>Achromobacter</taxon>
    </lineage>
</organism>
<dbReference type="AlphaFoldDB" id="A0A6S7B1M9"/>
<reference evidence="3 4" key="1">
    <citation type="submission" date="2020-04" db="EMBL/GenBank/DDBJ databases">
        <authorList>
            <person name="De Canck E."/>
        </authorList>
    </citation>
    <scope>NUCLEOTIDE SEQUENCE [LARGE SCALE GENOMIC DNA]</scope>
    <source>
        <strain evidence="3 4">LMG 3441</strain>
    </source>
</reference>
<keyword evidence="4" id="KW-1185">Reference proteome</keyword>
<dbReference type="Proteomes" id="UP000494269">
    <property type="component" value="Unassembled WGS sequence"/>
</dbReference>
<evidence type="ECO:0000259" key="2">
    <source>
        <dbReference type="Pfam" id="PF20155"/>
    </source>
</evidence>